<dbReference type="HAMAP" id="MF_00087">
    <property type="entry name" value="Glu_tRNA_reductase"/>
    <property type="match status" value="1"/>
</dbReference>
<dbReference type="RefSeq" id="XP_007509529.1">
    <property type="nucleotide sequence ID" value="XM_007509467.1"/>
</dbReference>
<keyword evidence="9" id="KW-0175">Coiled coil</keyword>
<evidence type="ECO:0000313" key="14">
    <source>
        <dbReference type="EMBL" id="CCO19332.1"/>
    </source>
</evidence>
<evidence type="ECO:0000256" key="4">
    <source>
        <dbReference type="ARBA" id="ARBA00022857"/>
    </source>
</evidence>
<dbReference type="GO" id="GO:0050661">
    <property type="term" value="F:NADP binding"/>
    <property type="evidence" value="ECO:0007669"/>
    <property type="project" value="InterPro"/>
</dbReference>
<dbReference type="InterPro" id="IPR015895">
    <property type="entry name" value="4pyrrol_synth_GluRdtase_N"/>
</dbReference>
<evidence type="ECO:0000256" key="10">
    <source>
        <dbReference type="SAM" id="MobiDB-lite"/>
    </source>
</evidence>
<dbReference type="InterPro" id="IPR036343">
    <property type="entry name" value="GluRdtase_N_sf"/>
</dbReference>
<dbReference type="PROSITE" id="PS00747">
    <property type="entry name" value="GLUTR"/>
    <property type="match status" value="1"/>
</dbReference>
<dbReference type="PANTHER" id="PTHR43120:SF1">
    <property type="entry name" value="GLUTAMYL-TRNA REDUCTASE 1, CHLOROPLASTIC"/>
    <property type="match status" value="1"/>
</dbReference>
<dbReference type="Pfam" id="PF05201">
    <property type="entry name" value="GlutR_N"/>
    <property type="match status" value="1"/>
</dbReference>
<evidence type="ECO:0000259" key="12">
    <source>
        <dbReference type="Pfam" id="PF01488"/>
    </source>
</evidence>
<feature type="domain" description="Tetrapyrrole biosynthesis glutamyl-tRNA reductase dimerisation" evidence="11">
    <location>
        <begin position="433"/>
        <end position="525"/>
    </location>
</feature>
<dbReference type="NCBIfam" id="TIGR01035">
    <property type="entry name" value="hemA"/>
    <property type="match status" value="1"/>
</dbReference>
<keyword evidence="5 8" id="KW-0560">Oxidoreductase</keyword>
<dbReference type="GeneID" id="19012237"/>
<sequence length="557" mass="61447">MHSATKKSAQKAPTFTRHRISSRSVRKNRAIKEPSDVTEKISDVKESPSSSSDDDGEKGGESIKRAPRPSTLNRPVSEAAVNSDAALANLRAAGGANVYQSERKSSIITLGLSIHTCPVEIREKMAVPADRFEEAVTSLVDENPHVEEAAILSTCNRMEVTIVGLSYDRAVAELENWMSKWSGVELTELREHFFLLKDRDACTHLLAVSGGLDSVVLGEGQILAQVKSVFQMGENVKGFGRHLTGLFKAAIVAGKRVRNETTIASGAVSVSSAAAELLQMKLPGESYEGTRVMIVGAGTMSKLLVKHLESKRCTEMTILNRTKPRAEALAEEFPNVNMKIHLMDDFIPLAAEHDIIFTASSSMEPIITKEHLDAMPMATAKVDGKRRLVDIAVPRNVCASCSEHAETICYNVDDLKELAEANKAKRNQAAEDARQLLEEELNAFEAWRDSLETVPTIKRLRSKAERIRSQELEKALSKIKGELSNKDKKVFEELSRGIVNKLLHGPMQALRSDGSDRAAVAQTLVNMHALELMFELRKEDEIEEEEKKKKKEAEGKK</sequence>
<organism evidence="14 15">
    <name type="scientific">Bathycoccus prasinos</name>
    <dbReference type="NCBI Taxonomy" id="41875"/>
    <lineage>
        <taxon>Eukaryota</taxon>
        <taxon>Viridiplantae</taxon>
        <taxon>Chlorophyta</taxon>
        <taxon>Mamiellophyceae</taxon>
        <taxon>Mamiellales</taxon>
        <taxon>Bathycoccaceae</taxon>
        <taxon>Bathycoccus</taxon>
    </lineage>
</organism>
<reference evidence="14 15" key="1">
    <citation type="submission" date="2011-10" db="EMBL/GenBank/DDBJ databases">
        <authorList>
            <person name="Genoscope - CEA"/>
        </authorList>
    </citation>
    <scope>NUCLEOTIDE SEQUENCE [LARGE SCALE GENOMIC DNA]</scope>
    <source>
        <strain evidence="14 15">RCC 1105</strain>
    </source>
</reference>
<dbReference type="EC" id="1.2.1.70" evidence="3 8"/>
<dbReference type="UniPathway" id="UPA00251">
    <property type="reaction ID" value="UER00316"/>
</dbReference>
<dbReference type="FunFam" id="3.40.50.720:FF:000031">
    <property type="entry name" value="Glutamyl-tRNA reductase"/>
    <property type="match status" value="1"/>
</dbReference>
<dbReference type="SUPFAM" id="SSF69742">
    <property type="entry name" value="Glutamyl tRNA-reductase catalytic, N-terminal domain"/>
    <property type="match status" value="1"/>
</dbReference>
<dbReference type="AlphaFoldDB" id="K8EM76"/>
<dbReference type="InterPro" id="IPR018214">
    <property type="entry name" value="GluRdtase_CS"/>
</dbReference>
<evidence type="ECO:0000256" key="9">
    <source>
        <dbReference type="SAM" id="Coils"/>
    </source>
</evidence>
<dbReference type="KEGG" id="bpg:Bathy13g02850"/>
<evidence type="ECO:0000256" key="8">
    <source>
        <dbReference type="RuleBase" id="RU000584"/>
    </source>
</evidence>
<dbReference type="EMBL" id="FO082266">
    <property type="protein sequence ID" value="CCO19332.1"/>
    <property type="molecule type" value="Genomic_DNA"/>
</dbReference>
<evidence type="ECO:0000256" key="6">
    <source>
        <dbReference type="ARBA" id="ARBA00023244"/>
    </source>
</evidence>
<evidence type="ECO:0000256" key="2">
    <source>
        <dbReference type="ARBA" id="ARBA00005916"/>
    </source>
</evidence>
<feature type="region of interest" description="Disordered" evidence="10">
    <location>
        <begin position="1"/>
        <end position="77"/>
    </location>
</feature>
<proteinExistence type="inferred from homology"/>
<keyword evidence="15" id="KW-1185">Reference proteome</keyword>
<dbReference type="Pfam" id="PF01488">
    <property type="entry name" value="Shikimate_DH"/>
    <property type="match status" value="1"/>
</dbReference>
<accession>K8EM76</accession>
<dbReference type="GO" id="GO:0008883">
    <property type="term" value="F:glutamyl-tRNA reductase activity"/>
    <property type="evidence" value="ECO:0007669"/>
    <property type="project" value="UniProtKB-EC"/>
</dbReference>
<feature type="coiled-coil region" evidence="9">
    <location>
        <begin position="412"/>
        <end position="440"/>
    </location>
</feature>
<feature type="compositionally biased region" description="Basic and acidic residues" evidence="10">
    <location>
        <begin position="30"/>
        <end position="46"/>
    </location>
</feature>
<dbReference type="PANTHER" id="PTHR43120">
    <property type="entry name" value="GLUTAMYL-TRNA REDUCTASE 1, CHLOROPLASTIC"/>
    <property type="match status" value="1"/>
</dbReference>
<keyword evidence="4 8" id="KW-0521">NADP</keyword>
<dbReference type="STRING" id="41875.K8EM76"/>
<comment type="catalytic activity">
    <reaction evidence="7 8">
        <text>(S)-4-amino-5-oxopentanoate + tRNA(Glu) + NADP(+) = L-glutamyl-tRNA(Glu) + NADPH + H(+)</text>
        <dbReference type="Rhea" id="RHEA:12344"/>
        <dbReference type="Rhea" id="RHEA-COMP:9663"/>
        <dbReference type="Rhea" id="RHEA-COMP:9680"/>
        <dbReference type="ChEBI" id="CHEBI:15378"/>
        <dbReference type="ChEBI" id="CHEBI:57501"/>
        <dbReference type="ChEBI" id="CHEBI:57783"/>
        <dbReference type="ChEBI" id="CHEBI:58349"/>
        <dbReference type="ChEBI" id="CHEBI:78442"/>
        <dbReference type="ChEBI" id="CHEBI:78520"/>
        <dbReference type="EC" id="1.2.1.70"/>
    </reaction>
</comment>
<comment type="pathway">
    <text evidence="1 8">Porphyrin-containing compound metabolism; protoporphyrin-IX biosynthesis; 5-aminolevulinate from L-glutamyl-tRNA(Glu): step 1/2.</text>
</comment>
<dbReference type="InterPro" id="IPR000343">
    <property type="entry name" value="4pyrrol_synth_GluRdtase"/>
</dbReference>
<name>K8EM76_9CHLO</name>
<dbReference type="Gene3D" id="3.30.460.30">
    <property type="entry name" value="Glutamyl-tRNA reductase, N-terminal domain"/>
    <property type="match status" value="1"/>
</dbReference>
<protein>
    <recommendedName>
        <fullName evidence="3 8">Glutamyl-tRNA reductase</fullName>
        <ecNumber evidence="3 8">1.2.1.70</ecNumber>
    </recommendedName>
</protein>
<dbReference type="Pfam" id="PF00745">
    <property type="entry name" value="GlutR_dimer"/>
    <property type="match status" value="1"/>
</dbReference>
<evidence type="ECO:0000313" key="15">
    <source>
        <dbReference type="Proteomes" id="UP000198341"/>
    </source>
</evidence>
<evidence type="ECO:0000256" key="3">
    <source>
        <dbReference type="ARBA" id="ARBA00012970"/>
    </source>
</evidence>
<evidence type="ECO:0000256" key="1">
    <source>
        <dbReference type="ARBA" id="ARBA00005059"/>
    </source>
</evidence>
<keyword evidence="6 8" id="KW-0627">Porphyrin biosynthesis</keyword>
<dbReference type="OrthoDB" id="424281at2759"/>
<feature type="compositionally biased region" description="Basic residues" evidence="10">
    <location>
        <begin position="16"/>
        <end position="29"/>
    </location>
</feature>
<dbReference type="CDD" id="cd05213">
    <property type="entry name" value="NAD_bind_Glutamyl_tRNA_reduct"/>
    <property type="match status" value="1"/>
</dbReference>
<comment type="similarity">
    <text evidence="2 8">Belongs to the glutamyl-tRNA reductase family.</text>
</comment>
<evidence type="ECO:0000256" key="7">
    <source>
        <dbReference type="ARBA" id="ARBA00047464"/>
    </source>
</evidence>
<feature type="domain" description="Glutamyl-tRNA reductase N-terminal" evidence="13">
    <location>
        <begin position="110"/>
        <end position="261"/>
    </location>
</feature>
<dbReference type="eggNOG" id="ENOG502QQ1H">
    <property type="taxonomic scope" value="Eukaryota"/>
</dbReference>
<dbReference type="GO" id="GO:0006782">
    <property type="term" value="P:protoporphyrinogen IX biosynthetic process"/>
    <property type="evidence" value="ECO:0007669"/>
    <property type="project" value="UniProtKB-UniPathway"/>
</dbReference>
<evidence type="ECO:0000256" key="5">
    <source>
        <dbReference type="ARBA" id="ARBA00023002"/>
    </source>
</evidence>
<dbReference type="InterPro" id="IPR015896">
    <property type="entry name" value="4pyrrol_synth_GluRdtase_dimer"/>
</dbReference>
<feature type="domain" description="Quinate/shikimate 5-dehydrogenase/glutamyl-tRNA reductase" evidence="12">
    <location>
        <begin position="280"/>
        <end position="417"/>
    </location>
</feature>
<dbReference type="FunFam" id="3.30.460.30:FF:000001">
    <property type="entry name" value="Glutamyl-tRNA reductase"/>
    <property type="match status" value="1"/>
</dbReference>
<dbReference type="Gene3D" id="3.40.50.720">
    <property type="entry name" value="NAD(P)-binding Rossmann-like Domain"/>
    <property type="match status" value="1"/>
</dbReference>
<dbReference type="Proteomes" id="UP000198341">
    <property type="component" value="Chromosome 13"/>
</dbReference>
<evidence type="ECO:0000259" key="13">
    <source>
        <dbReference type="Pfam" id="PF05201"/>
    </source>
</evidence>
<gene>
    <name evidence="14" type="ordered locus">Bathy13g02850</name>
</gene>
<evidence type="ECO:0000259" key="11">
    <source>
        <dbReference type="Pfam" id="PF00745"/>
    </source>
</evidence>
<dbReference type="InterPro" id="IPR036291">
    <property type="entry name" value="NAD(P)-bd_dom_sf"/>
</dbReference>
<dbReference type="InterPro" id="IPR006151">
    <property type="entry name" value="Shikm_DH/Glu-tRNA_Rdtase"/>
</dbReference>
<dbReference type="SUPFAM" id="SSF51735">
    <property type="entry name" value="NAD(P)-binding Rossmann-fold domains"/>
    <property type="match status" value="1"/>
</dbReference>